<keyword evidence="2" id="KW-1185">Reference proteome</keyword>
<gene>
    <name evidence="1" type="ORF">IE81DRAFT_232213</name>
</gene>
<proteinExistence type="predicted"/>
<protein>
    <submittedName>
        <fullName evidence="1">Uncharacterized protein</fullName>
    </submittedName>
</protein>
<reference evidence="1 2" key="1">
    <citation type="journal article" date="2018" name="Mol. Biol. Evol.">
        <title>Broad Genomic Sampling Reveals a Smut Pathogenic Ancestry of the Fungal Clade Ustilaginomycotina.</title>
        <authorList>
            <person name="Kijpornyongpan T."/>
            <person name="Mondo S.J."/>
            <person name="Barry K."/>
            <person name="Sandor L."/>
            <person name="Lee J."/>
            <person name="Lipzen A."/>
            <person name="Pangilinan J."/>
            <person name="LaButti K."/>
            <person name="Hainaut M."/>
            <person name="Henrissat B."/>
            <person name="Grigoriev I.V."/>
            <person name="Spatafora J.W."/>
            <person name="Aime M.C."/>
        </authorList>
    </citation>
    <scope>NUCLEOTIDE SEQUENCE [LARGE SCALE GENOMIC DNA]</scope>
    <source>
        <strain evidence="1 2">MCA 4658</strain>
    </source>
</reference>
<dbReference type="EMBL" id="KZ819421">
    <property type="protein sequence ID" value="PWN40312.1"/>
    <property type="molecule type" value="Genomic_DNA"/>
</dbReference>
<dbReference type="RefSeq" id="XP_025367472.1">
    <property type="nucleotide sequence ID" value="XM_025511130.1"/>
</dbReference>
<dbReference type="InParanoid" id="A0A316VS29"/>
<dbReference type="Proteomes" id="UP000245783">
    <property type="component" value="Unassembled WGS sequence"/>
</dbReference>
<sequence length="214" mass="23660">MPGLLLQHNRHNTADLCVYADSHSPSDRPRSTHEALQLGCHASHRLRSLPIFAFVGLSPATQQCLDALRFMLPPGHPILLSDASHRCLETIEKYFVGSSVVVFRHVDEMLAVADVVIISTADQIASEMTARILPRLQQDSPLCLLSESCEIHVCTPSDQQSTSDRRLLGLASFLHPHSLTVEGRRSDISTDERSNRAKLALQWLAAATNRDARP</sequence>
<evidence type="ECO:0000313" key="2">
    <source>
        <dbReference type="Proteomes" id="UP000245783"/>
    </source>
</evidence>
<dbReference type="GeneID" id="37033000"/>
<accession>A0A316VS29</accession>
<name>A0A316VS29_9BASI</name>
<dbReference type="OrthoDB" id="10297046at2759"/>
<evidence type="ECO:0000313" key="1">
    <source>
        <dbReference type="EMBL" id="PWN40312.1"/>
    </source>
</evidence>
<organism evidence="1 2">
    <name type="scientific">Ceraceosorus guamensis</name>
    <dbReference type="NCBI Taxonomy" id="1522189"/>
    <lineage>
        <taxon>Eukaryota</taxon>
        <taxon>Fungi</taxon>
        <taxon>Dikarya</taxon>
        <taxon>Basidiomycota</taxon>
        <taxon>Ustilaginomycotina</taxon>
        <taxon>Exobasidiomycetes</taxon>
        <taxon>Ceraceosorales</taxon>
        <taxon>Ceraceosoraceae</taxon>
        <taxon>Ceraceosorus</taxon>
    </lineage>
</organism>
<dbReference type="AlphaFoldDB" id="A0A316VS29"/>